<dbReference type="Pfam" id="PF13751">
    <property type="entry name" value="DDE_Tnp_1_6"/>
    <property type="match status" value="1"/>
</dbReference>
<organism evidence="2">
    <name type="scientific">hydrothermal vent metagenome</name>
    <dbReference type="NCBI Taxonomy" id="652676"/>
    <lineage>
        <taxon>unclassified sequences</taxon>
        <taxon>metagenomes</taxon>
        <taxon>ecological metagenomes</taxon>
    </lineage>
</organism>
<reference evidence="2" key="1">
    <citation type="submission" date="2018-06" db="EMBL/GenBank/DDBJ databases">
        <authorList>
            <person name="Zhirakovskaya E."/>
        </authorList>
    </citation>
    <scope>NUCLEOTIDE SEQUENCE</scope>
</reference>
<sequence length="110" mass="12746">ALLAREIEPLIAISRQQASRPYDFRPSKKLGKPPPKITAPWRQAMQEKLQTDEAKQKYRKRKHTVEPVFGIIKSVLGFTRFHLRGIEKVQSEWTLIALAHNCKRLSKLMA</sequence>
<accession>A0A3B0SG62</accession>
<feature type="non-terminal residue" evidence="2">
    <location>
        <position position="1"/>
    </location>
</feature>
<evidence type="ECO:0000259" key="1">
    <source>
        <dbReference type="Pfam" id="PF13751"/>
    </source>
</evidence>
<proteinExistence type="predicted"/>
<dbReference type="AlphaFoldDB" id="A0A3B0SG62"/>
<protein>
    <submittedName>
        <fullName evidence="2">Mobile element protein</fullName>
    </submittedName>
</protein>
<dbReference type="PANTHER" id="PTHR33408">
    <property type="entry name" value="TRANSPOSASE"/>
    <property type="match status" value="1"/>
</dbReference>
<evidence type="ECO:0000313" key="2">
    <source>
        <dbReference type="EMBL" id="VAW05261.1"/>
    </source>
</evidence>
<dbReference type="EMBL" id="UOEJ01000209">
    <property type="protein sequence ID" value="VAW05261.1"/>
    <property type="molecule type" value="Genomic_DNA"/>
</dbReference>
<feature type="domain" description="Transposase DDE" evidence="1">
    <location>
        <begin position="42"/>
        <end position="105"/>
    </location>
</feature>
<dbReference type="PANTHER" id="PTHR33408:SF2">
    <property type="entry name" value="TRANSPOSASE DDE DOMAIN-CONTAINING PROTEIN"/>
    <property type="match status" value="1"/>
</dbReference>
<gene>
    <name evidence="2" type="ORF">MNBD_ALPHA01-376</name>
</gene>
<name>A0A3B0SG62_9ZZZZ</name>
<dbReference type="InterPro" id="IPR025668">
    <property type="entry name" value="Tnp_DDE_dom"/>
</dbReference>